<evidence type="ECO:0000313" key="3">
    <source>
        <dbReference type="EMBL" id="RLE09091.1"/>
    </source>
</evidence>
<evidence type="ECO:0000259" key="2">
    <source>
        <dbReference type="SMART" id="SM00460"/>
    </source>
</evidence>
<dbReference type="InterPro" id="IPR052901">
    <property type="entry name" value="Bact_TGase-like"/>
</dbReference>
<dbReference type="PANTHER" id="PTHR42736">
    <property type="entry name" value="PROTEIN-GLUTAMINE GAMMA-GLUTAMYLTRANSFERASE"/>
    <property type="match status" value="1"/>
</dbReference>
<keyword evidence="1" id="KW-0812">Transmembrane</keyword>
<dbReference type="SMART" id="SM00460">
    <property type="entry name" value="TGc"/>
    <property type="match status" value="1"/>
</dbReference>
<dbReference type="InterPro" id="IPR002931">
    <property type="entry name" value="Transglutaminase-like"/>
</dbReference>
<sequence length="684" mass="78325">MTTGIGVFILTALIFKTGEKGYSIAVIEQFFLVFLYYKILNFSRASEITAKESAGFTQFLLLLIICAFLIHGSVLYFSAFYKKAFSSTVSNLDSAAKPGKHKRNRILKEIFILGIIILPVVLLLTMILPPDFIKHTIMLNRLGPEPEPEPITLDMEGGWPENGNVIGQQEMKNMNGRFFGSLWNRFLRKKSGEATNGQRMKGRLEGIPADKWFGEGQNQGNGSTQKQYAVMIVATPVEPLYAAEAYFGSFDPVRGFQLSENDPLNELTYLHLVDSWELKKIPGDKKRYPYETFFMSTLAHRTVAYMPQRVEPTVLNVTYHPFDFSYRTTSLISTSDLRDWRSVKELGEDEKNKLSEYLEVNIPEETKARFESYLKKLIKNKENFLEKIMAIYNGFSSFHYEMGFSDYIPTARIEEFLFKTRRGDCSEFSNTAALLARMAGIPSRVVTGYLVTRSLQTQAHRMGIMLLRNAIEPLKQFPVKDLYLVTTAHHHSWVQLYIPGYGWVDTDPTSFAIPPEGTGNPNSMDVVIPIINVEEKRAPFKFPWILFAQVISLLIGAVITSLYILRYGKEISLELRVKRRNPDPQSLDALYSLLLMKLAACGYSLKAPSQTAREYSGEVPQLQRFAMLYTHLRYRERFLPGERETLWEELLKSYTEIIERCCKKPGFKTALKRTLSLRGLHYIF</sequence>
<gene>
    <name evidence="3" type="ORF">DRJ04_10205</name>
</gene>
<dbReference type="Proteomes" id="UP000280417">
    <property type="component" value="Unassembled WGS sequence"/>
</dbReference>
<name>A0A662D7H8_UNCAE</name>
<feature type="transmembrane region" description="Helical" evidence="1">
    <location>
        <begin position="542"/>
        <end position="565"/>
    </location>
</feature>
<dbReference type="AlphaFoldDB" id="A0A662D7H8"/>
<keyword evidence="1" id="KW-1133">Transmembrane helix</keyword>
<dbReference type="SUPFAM" id="SSF54001">
    <property type="entry name" value="Cysteine proteinases"/>
    <property type="match status" value="1"/>
</dbReference>
<comment type="caution">
    <text evidence="3">The sequence shown here is derived from an EMBL/GenBank/DDBJ whole genome shotgun (WGS) entry which is preliminary data.</text>
</comment>
<evidence type="ECO:0000313" key="4">
    <source>
        <dbReference type="Proteomes" id="UP000280417"/>
    </source>
</evidence>
<feature type="transmembrane region" description="Helical" evidence="1">
    <location>
        <begin position="59"/>
        <end position="81"/>
    </location>
</feature>
<keyword evidence="1" id="KW-0472">Membrane</keyword>
<proteinExistence type="predicted"/>
<feature type="transmembrane region" description="Helical" evidence="1">
    <location>
        <begin position="21"/>
        <end position="39"/>
    </location>
</feature>
<dbReference type="PANTHER" id="PTHR42736:SF1">
    <property type="entry name" value="PROTEIN-GLUTAMINE GAMMA-GLUTAMYLTRANSFERASE"/>
    <property type="match status" value="1"/>
</dbReference>
<accession>A0A662D7H8</accession>
<dbReference type="EMBL" id="QMQA01000387">
    <property type="protein sequence ID" value="RLE09091.1"/>
    <property type="molecule type" value="Genomic_DNA"/>
</dbReference>
<dbReference type="Gene3D" id="3.10.620.30">
    <property type="match status" value="1"/>
</dbReference>
<feature type="domain" description="Transglutaminase-like" evidence="2">
    <location>
        <begin position="417"/>
        <end position="510"/>
    </location>
</feature>
<feature type="transmembrane region" description="Helical" evidence="1">
    <location>
        <begin position="110"/>
        <end position="128"/>
    </location>
</feature>
<protein>
    <recommendedName>
        <fullName evidence="2">Transglutaminase-like domain-containing protein</fullName>
    </recommendedName>
</protein>
<dbReference type="InterPro" id="IPR038765">
    <property type="entry name" value="Papain-like_cys_pep_sf"/>
</dbReference>
<dbReference type="Pfam" id="PF01841">
    <property type="entry name" value="Transglut_core"/>
    <property type="match status" value="1"/>
</dbReference>
<evidence type="ECO:0000256" key="1">
    <source>
        <dbReference type="SAM" id="Phobius"/>
    </source>
</evidence>
<reference evidence="3 4" key="1">
    <citation type="submission" date="2018-06" db="EMBL/GenBank/DDBJ databases">
        <title>Extensive metabolic versatility and redundancy in microbially diverse, dynamic hydrothermal sediments.</title>
        <authorList>
            <person name="Dombrowski N."/>
            <person name="Teske A."/>
            <person name="Baker B.J."/>
        </authorList>
    </citation>
    <scope>NUCLEOTIDE SEQUENCE [LARGE SCALE GENOMIC DNA]</scope>
    <source>
        <strain evidence="3">B3_G15</strain>
    </source>
</reference>
<organism evidence="3 4">
    <name type="scientific">Aerophobetes bacterium</name>
    <dbReference type="NCBI Taxonomy" id="2030807"/>
    <lineage>
        <taxon>Bacteria</taxon>
        <taxon>Candidatus Aerophobota</taxon>
    </lineage>
</organism>